<dbReference type="GO" id="GO:0003852">
    <property type="term" value="F:2-isopropylmalate synthase activity"/>
    <property type="evidence" value="ECO:0007669"/>
    <property type="project" value="InterPro"/>
</dbReference>
<protein>
    <recommendedName>
        <fullName evidence="4">Pyruvate carboxyltransferase domain-containing protein</fullName>
    </recommendedName>
</protein>
<reference evidence="5" key="1">
    <citation type="submission" date="2018-05" db="EMBL/GenBank/DDBJ databases">
        <authorList>
            <person name="Lanie J.A."/>
            <person name="Ng W.-L."/>
            <person name="Kazmierczak K.M."/>
            <person name="Andrzejewski T.M."/>
            <person name="Davidsen T.M."/>
            <person name="Wayne K.J."/>
            <person name="Tettelin H."/>
            <person name="Glass J.I."/>
            <person name="Rusch D."/>
            <person name="Podicherti R."/>
            <person name="Tsui H.-C.T."/>
            <person name="Winkler M.E."/>
        </authorList>
    </citation>
    <scope>NUCLEOTIDE SEQUENCE</scope>
</reference>
<dbReference type="PROSITE" id="PS00815">
    <property type="entry name" value="AIPM_HOMOCIT_SYNTH_1"/>
    <property type="match status" value="1"/>
</dbReference>
<keyword evidence="2" id="KW-0808">Transferase</keyword>
<dbReference type="SUPFAM" id="SSF110921">
    <property type="entry name" value="2-isopropylmalate synthase LeuA, allosteric (dimerisation) domain"/>
    <property type="match status" value="1"/>
</dbReference>
<dbReference type="PANTHER" id="PTHR10277:SF57">
    <property type="entry name" value="(R)-CITRAMALATE SYNTHASE CIMA"/>
    <property type="match status" value="1"/>
</dbReference>
<dbReference type="Pfam" id="PF00682">
    <property type="entry name" value="HMGL-like"/>
    <property type="match status" value="1"/>
</dbReference>
<dbReference type="SMART" id="SM00917">
    <property type="entry name" value="LeuA_dimer"/>
    <property type="match status" value="1"/>
</dbReference>
<dbReference type="InterPro" id="IPR050073">
    <property type="entry name" value="2-IPM_HCS-like"/>
</dbReference>
<dbReference type="Pfam" id="PF22617">
    <property type="entry name" value="HCS_D2"/>
    <property type="match status" value="1"/>
</dbReference>
<dbReference type="InterPro" id="IPR002034">
    <property type="entry name" value="AIPM/Hcit_synth_CS"/>
</dbReference>
<dbReference type="InterPro" id="IPR054691">
    <property type="entry name" value="LeuA/HCS_post-cat"/>
</dbReference>
<feature type="domain" description="Pyruvate carboxyltransferase" evidence="4">
    <location>
        <begin position="13"/>
        <end position="274"/>
    </location>
</feature>
<dbReference type="PANTHER" id="PTHR10277">
    <property type="entry name" value="HOMOCITRATE SYNTHASE-RELATED"/>
    <property type="match status" value="1"/>
</dbReference>
<dbReference type="AlphaFoldDB" id="A0A381UKW5"/>
<dbReference type="Pfam" id="PF08502">
    <property type="entry name" value="LeuA_dimer"/>
    <property type="match status" value="1"/>
</dbReference>
<proteinExistence type="predicted"/>
<dbReference type="Gene3D" id="3.30.160.340">
    <property type="match status" value="1"/>
</dbReference>
<evidence type="ECO:0000313" key="5">
    <source>
        <dbReference type="EMBL" id="SVA27967.1"/>
    </source>
</evidence>
<organism evidence="5">
    <name type="scientific">marine metagenome</name>
    <dbReference type="NCBI Taxonomy" id="408172"/>
    <lineage>
        <taxon>unclassified sequences</taxon>
        <taxon>metagenomes</taxon>
        <taxon>ecological metagenomes</taxon>
    </lineage>
</organism>
<dbReference type="InterPro" id="IPR000891">
    <property type="entry name" value="PYR_CT"/>
</dbReference>
<dbReference type="Gene3D" id="3.20.20.70">
    <property type="entry name" value="Aldolase class I"/>
    <property type="match status" value="1"/>
</dbReference>
<dbReference type="InterPro" id="IPR036230">
    <property type="entry name" value="LeuA_allosteric_dom_sf"/>
</dbReference>
<keyword evidence="1" id="KW-0028">Amino-acid biosynthesis</keyword>
<dbReference type="Gene3D" id="3.30.160.740">
    <property type="match status" value="1"/>
</dbReference>
<dbReference type="SUPFAM" id="SSF51569">
    <property type="entry name" value="Aldolase"/>
    <property type="match status" value="1"/>
</dbReference>
<evidence type="ECO:0000256" key="2">
    <source>
        <dbReference type="ARBA" id="ARBA00022679"/>
    </source>
</evidence>
<evidence type="ECO:0000259" key="4">
    <source>
        <dbReference type="PROSITE" id="PS50991"/>
    </source>
</evidence>
<gene>
    <name evidence="5" type="ORF">METZ01_LOCUS80821</name>
</gene>
<evidence type="ECO:0000256" key="3">
    <source>
        <dbReference type="ARBA" id="ARBA00023304"/>
    </source>
</evidence>
<dbReference type="GO" id="GO:0009098">
    <property type="term" value="P:L-leucine biosynthetic process"/>
    <property type="evidence" value="ECO:0007669"/>
    <property type="project" value="InterPro"/>
</dbReference>
<sequence length="528" mass="58150">MVRKLITQKGRRVQLMDTTLRDGEQTQGVSFSPDEKVNIARALLQSLKVDRIEIASAGVSHGEKAAVTQIHGWATEHGFLEQVEVLGFVDGSRSVDWVVESGGRVLNLLTKASEKHCRIQLRKTLEEHVADIDSTVAYARDKNLIVNVYLEDWSNGYRDSRDYVYQMVEALDAMEIAHVMLPDTLGVLSPKEVFDSVSDMCNRYPGLTFDFHPHNDYGLATANAMAAVEAGATTIHATVNCLGERAGNVSLAEVAIVLRDKLGAEILLDESKIHDLSQMVENFSGKRVSANAPIIGTDVFTQTSGIHADGDKKGGLYQTSLNPERFGRKHSYALGKMSGRASLLKNLEELGMELSAEAQERVLQRIIDIADTKATITREDLPFIIADILESRDYQHIELLTCAINSGFDIESTASVRVRVGEEIHKASGSGNGGFDAFNDAMKKILKPENNQFPELTDFEIRIPKGGSTNALTECFITWNDGGRTFKTRGVHANQVFAGVNAMMRMLNMTVQSKTAGESYSQPLERPE</sequence>
<dbReference type="EMBL" id="UINC01006512">
    <property type="protein sequence ID" value="SVA27967.1"/>
    <property type="molecule type" value="Genomic_DNA"/>
</dbReference>
<dbReference type="PROSITE" id="PS00816">
    <property type="entry name" value="AIPM_HOMOCIT_SYNTH_2"/>
    <property type="match status" value="1"/>
</dbReference>
<dbReference type="PROSITE" id="PS50991">
    <property type="entry name" value="PYR_CT"/>
    <property type="match status" value="1"/>
</dbReference>
<evidence type="ECO:0000256" key="1">
    <source>
        <dbReference type="ARBA" id="ARBA00022605"/>
    </source>
</evidence>
<accession>A0A381UKW5</accession>
<dbReference type="InterPro" id="IPR013785">
    <property type="entry name" value="Aldolase_TIM"/>
</dbReference>
<keyword evidence="3" id="KW-0100">Branched-chain amino acid biosynthesis</keyword>
<name>A0A381UKW5_9ZZZZ</name>
<dbReference type="InterPro" id="IPR013709">
    <property type="entry name" value="2-isopropylmalate_synth_dimer"/>
</dbReference>